<dbReference type="AlphaFoldDB" id="A0AAN7Z6K7"/>
<gene>
    <name evidence="1" type="ORF">RRF57_001971</name>
</gene>
<evidence type="ECO:0000313" key="2">
    <source>
        <dbReference type="Proteomes" id="UP001305414"/>
    </source>
</evidence>
<protein>
    <submittedName>
        <fullName evidence="1">Uncharacterized protein</fullName>
    </submittedName>
</protein>
<dbReference type="EMBL" id="JAWHQM010000003">
    <property type="protein sequence ID" value="KAK5626256.1"/>
    <property type="molecule type" value="Genomic_DNA"/>
</dbReference>
<dbReference type="Proteomes" id="UP001305414">
    <property type="component" value="Unassembled WGS sequence"/>
</dbReference>
<evidence type="ECO:0000313" key="1">
    <source>
        <dbReference type="EMBL" id="KAK5626256.1"/>
    </source>
</evidence>
<accession>A0AAN7Z6K7</accession>
<reference evidence="1 2" key="1">
    <citation type="submission" date="2023-10" db="EMBL/GenBank/DDBJ databases">
        <title>Draft genome sequence of Xylaria bambusicola isolate GMP-LS, the root and basal stem rot pathogen of sugarcane in Indonesia.</title>
        <authorList>
            <person name="Selvaraj P."/>
            <person name="Muralishankar V."/>
            <person name="Muruganantham S."/>
            <person name="Sp S."/>
            <person name="Haryani S."/>
            <person name="Lau K.J.X."/>
            <person name="Naqvi N.I."/>
        </authorList>
    </citation>
    <scope>NUCLEOTIDE SEQUENCE [LARGE SCALE GENOMIC DNA]</scope>
    <source>
        <strain evidence="1">GMP-LS</strain>
    </source>
</reference>
<name>A0AAN7Z6K7_9PEZI</name>
<sequence>MYCIGLMGTNTAGRHGGNDEGKQRFRERVRRNVQRKIAEVAYGEASWGLEGDKQSVVEVQYGKTWEMFAAQVVRKAMCMRVGLRGQ</sequence>
<keyword evidence="2" id="KW-1185">Reference proteome</keyword>
<comment type="caution">
    <text evidence="1">The sequence shown here is derived from an EMBL/GenBank/DDBJ whole genome shotgun (WGS) entry which is preliminary data.</text>
</comment>
<proteinExistence type="predicted"/>
<organism evidence="1 2">
    <name type="scientific">Xylaria bambusicola</name>
    <dbReference type="NCBI Taxonomy" id="326684"/>
    <lineage>
        <taxon>Eukaryota</taxon>
        <taxon>Fungi</taxon>
        <taxon>Dikarya</taxon>
        <taxon>Ascomycota</taxon>
        <taxon>Pezizomycotina</taxon>
        <taxon>Sordariomycetes</taxon>
        <taxon>Xylariomycetidae</taxon>
        <taxon>Xylariales</taxon>
        <taxon>Xylariaceae</taxon>
        <taxon>Xylaria</taxon>
    </lineage>
</organism>